<feature type="compositionally biased region" description="Basic residues" evidence="1">
    <location>
        <begin position="102"/>
        <end position="115"/>
    </location>
</feature>
<dbReference type="Proteomes" id="UP000625711">
    <property type="component" value="Unassembled WGS sequence"/>
</dbReference>
<organism evidence="2 3">
    <name type="scientific">Rhynchophorus ferrugineus</name>
    <name type="common">Red palm weevil</name>
    <name type="synonym">Curculio ferrugineus</name>
    <dbReference type="NCBI Taxonomy" id="354439"/>
    <lineage>
        <taxon>Eukaryota</taxon>
        <taxon>Metazoa</taxon>
        <taxon>Ecdysozoa</taxon>
        <taxon>Arthropoda</taxon>
        <taxon>Hexapoda</taxon>
        <taxon>Insecta</taxon>
        <taxon>Pterygota</taxon>
        <taxon>Neoptera</taxon>
        <taxon>Endopterygota</taxon>
        <taxon>Coleoptera</taxon>
        <taxon>Polyphaga</taxon>
        <taxon>Cucujiformia</taxon>
        <taxon>Curculionidae</taxon>
        <taxon>Dryophthorinae</taxon>
        <taxon>Rhynchophorus</taxon>
    </lineage>
</organism>
<evidence type="ECO:0000313" key="2">
    <source>
        <dbReference type="EMBL" id="KAF7286576.1"/>
    </source>
</evidence>
<evidence type="ECO:0000313" key="3">
    <source>
        <dbReference type="Proteomes" id="UP000625711"/>
    </source>
</evidence>
<reference evidence="2" key="1">
    <citation type="submission" date="2020-08" db="EMBL/GenBank/DDBJ databases">
        <title>Genome sequencing and assembly of the red palm weevil Rhynchophorus ferrugineus.</title>
        <authorList>
            <person name="Dias G.B."/>
            <person name="Bergman C.M."/>
            <person name="Manee M."/>
        </authorList>
    </citation>
    <scope>NUCLEOTIDE SEQUENCE</scope>
    <source>
        <strain evidence="2">AA-2017</strain>
        <tissue evidence="2">Whole larva</tissue>
    </source>
</reference>
<evidence type="ECO:0000256" key="1">
    <source>
        <dbReference type="SAM" id="MobiDB-lite"/>
    </source>
</evidence>
<dbReference type="AlphaFoldDB" id="A0A834ML51"/>
<sequence length="115" mass="13349">MSKHFIVEEVVGIFEQTRFINDPIIFESTNRSVPGPYPSNTINIIQWVSLFVRSDAATARYGDSLTKHHTRSEPFRVPKDVRFVLYKEPKPRTTKTVDDRRARRPAGKKAIHRAR</sequence>
<gene>
    <name evidence="2" type="ORF">GWI33_004616</name>
</gene>
<name>A0A834ML51_RHYFE</name>
<comment type="caution">
    <text evidence="2">The sequence shown here is derived from an EMBL/GenBank/DDBJ whole genome shotgun (WGS) entry which is preliminary data.</text>
</comment>
<feature type="compositionally biased region" description="Basic and acidic residues" evidence="1">
    <location>
        <begin position="89"/>
        <end position="101"/>
    </location>
</feature>
<keyword evidence="3" id="KW-1185">Reference proteome</keyword>
<dbReference type="EMBL" id="JAACXV010000023">
    <property type="protein sequence ID" value="KAF7286576.1"/>
    <property type="molecule type" value="Genomic_DNA"/>
</dbReference>
<protein>
    <submittedName>
        <fullName evidence="2">Uncharacterized protein</fullName>
    </submittedName>
</protein>
<feature type="region of interest" description="Disordered" evidence="1">
    <location>
        <begin position="89"/>
        <end position="115"/>
    </location>
</feature>
<accession>A0A834ML51</accession>
<proteinExistence type="predicted"/>